<feature type="region of interest" description="Disordered" evidence="1">
    <location>
        <begin position="142"/>
        <end position="263"/>
    </location>
</feature>
<dbReference type="InterPro" id="IPR000772">
    <property type="entry name" value="Ricin_B_lectin"/>
</dbReference>
<gene>
    <name evidence="4" type="ORF">GCM10010345_69860</name>
</gene>
<dbReference type="Proteomes" id="UP000653644">
    <property type="component" value="Unassembled WGS sequence"/>
</dbReference>
<feature type="compositionally biased region" description="Basic and acidic residues" evidence="1">
    <location>
        <begin position="147"/>
        <end position="161"/>
    </location>
</feature>
<keyword evidence="2" id="KW-0472">Membrane</keyword>
<feature type="domain" description="Ricin B lectin" evidence="3">
    <location>
        <begin position="261"/>
        <end position="389"/>
    </location>
</feature>
<evidence type="ECO:0000313" key="4">
    <source>
        <dbReference type="EMBL" id="GHA55257.1"/>
    </source>
</evidence>
<dbReference type="CDD" id="cd00161">
    <property type="entry name" value="beta-trefoil_Ricin-like"/>
    <property type="match status" value="1"/>
</dbReference>
<dbReference type="PROSITE" id="PS50231">
    <property type="entry name" value="RICIN_B_LECTIN"/>
    <property type="match status" value="1"/>
</dbReference>
<dbReference type="Pfam" id="PF00652">
    <property type="entry name" value="Ricin_B_lectin"/>
    <property type="match status" value="1"/>
</dbReference>
<sequence length="389" mass="39027">MSEPTATPAEYGRGSAAARPGGPAGPHGAGASIATSAPTPAAAAPQPPMSATSSGAGPAPAAATTSLAEAGIGGSSPAAVPDLSTAPTATAGNPPVPPSGSASPDPGSHDKGRTGRMSPGVLAGAALAGLLLVATPFVLAQLSRNSSPDHRTEASGPRELEITPDNADPGFVPVPAASSGVPHARALAPDVPRSGGKPGRVGAGRAGAAPSGTPAPSAGTRDAAKPTAKSAAASGTKSAASAHDNSSRTSATQKPPSPAPQPAKVELVSKLNDKCLDATDSNFTPGNPVQMWTCLQRGNQYWQFYPDGTLRAGGLCTTSESTSNANGSPVHLERCDNRPQQQWVLGKGENIVNPASDKCLEIVDVNRNDRARLQLWSCNGQTHQKWYKR</sequence>
<evidence type="ECO:0000259" key="3">
    <source>
        <dbReference type="SMART" id="SM00458"/>
    </source>
</evidence>
<keyword evidence="2" id="KW-1133">Transmembrane helix</keyword>
<reference evidence="5" key="1">
    <citation type="journal article" date="2019" name="Int. J. Syst. Evol. Microbiol.">
        <title>The Global Catalogue of Microorganisms (GCM) 10K type strain sequencing project: providing services to taxonomists for standard genome sequencing and annotation.</title>
        <authorList>
            <consortium name="The Broad Institute Genomics Platform"/>
            <consortium name="The Broad Institute Genome Sequencing Center for Infectious Disease"/>
            <person name="Wu L."/>
            <person name="Ma J."/>
        </authorList>
    </citation>
    <scope>NUCLEOTIDE SEQUENCE [LARGE SCALE GENOMIC DNA]</scope>
    <source>
        <strain evidence="5">JCM 4733</strain>
    </source>
</reference>
<name>A0ABQ3D4L9_9ACTN</name>
<organism evidence="4 5">
    <name type="scientific">Streptomyces canarius</name>
    <dbReference type="NCBI Taxonomy" id="285453"/>
    <lineage>
        <taxon>Bacteria</taxon>
        <taxon>Bacillati</taxon>
        <taxon>Actinomycetota</taxon>
        <taxon>Actinomycetes</taxon>
        <taxon>Kitasatosporales</taxon>
        <taxon>Streptomycetaceae</taxon>
        <taxon>Streptomyces</taxon>
    </lineage>
</organism>
<evidence type="ECO:0000256" key="1">
    <source>
        <dbReference type="SAM" id="MobiDB-lite"/>
    </source>
</evidence>
<accession>A0ABQ3D4L9</accession>
<proteinExistence type="predicted"/>
<feature type="compositionally biased region" description="Low complexity" evidence="1">
    <location>
        <begin position="29"/>
        <end position="70"/>
    </location>
</feature>
<feature type="compositionally biased region" description="Low complexity" evidence="1">
    <location>
        <begin position="12"/>
        <end position="21"/>
    </location>
</feature>
<dbReference type="EMBL" id="BMVN01000035">
    <property type="protein sequence ID" value="GHA55257.1"/>
    <property type="molecule type" value="Genomic_DNA"/>
</dbReference>
<dbReference type="SUPFAM" id="SSF50370">
    <property type="entry name" value="Ricin B-like lectins"/>
    <property type="match status" value="1"/>
</dbReference>
<protein>
    <recommendedName>
        <fullName evidence="3">Ricin B lectin domain-containing protein</fullName>
    </recommendedName>
</protein>
<dbReference type="Gene3D" id="2.80.10.50">
    <property type="match status" value="1"/>
</dbReference>
<evidence type="ECO:0000256" key="2">
    <source>
        <dbReference type="SAM" id="Phobius"/>
    </source>
</evidence>
<dbReference type="SMART" id="SM00458">
    <property type="entry name" value="RICIN"/>
    <property type="match status" value="1"/>
</dbReference>
<feature type="compositionally biased region" description="Low complexity" evidence="1">
    <location>
        <begin position="206"/>
        <end position="242"/>
    </location>
</feature>
<feature type="region of interest" description="Disordered" evidence="1">
    <location>
        <begin position="1"/>
        <end position="119"/>
    </location>
</feature>
<keyword evidence="2" id="KW-0812">Transmembrane</keyword>
<feature type="compositionally biased region" description="Gly residues" evidence="1">
    <location>
        <begin position="196"/>
        <end position="205"/>
    </location>
</feature>
<feature type="transmembrane region" description="Helical" evidence="2">
    <location>
        <begin position="121"/>
        <end position="142"/>
    </location>
</feature>
<keyword evidence="5" id="KW-1185">Reference proteome</keyword>
<dbReference type="InterPro" id="IPR035992">
    <property type="entry name" value="Ricin_B-like_lectins"/>
</dbReference>
<evidence type="ECO:0000313" key="5">
    <source>
        <dbReference type="Proteomes" id="UP000653644"/>
    </source>
</evidence>
<comment type="caution">
    <text evidence="4">The sequence shown here is derived from an EMBL/GenBank/DDBJ whole genome shotgun (WGS) entry which is preliminary data.</text>
</comment>